<keyword evidence="6" id="KW-0813">Transport</keyword>
<evidence type="ECO:0000256" key="4">
    <source>
        <dbReference type="ARBA" id="ARBA00023136"/>
    </source>
</evidence>
<sequence>MTVSYNADVSSASFWSFVKIMLRWRGSVWKMIYFELVLWCTTFTIFSLIYRLGLDKNQQILFEKICLLCNKYGDLLPVTFMLGFYVSLVVTRWQSFWKNVGWVDSAALSVATYIAGYDERSLMIRRTIMRYLCCMQVLVFRSISKPVKKRFPTLESMVKAG</sequence>
<evidence type="ECO:0000256" key="3">
    <source>
        <dbReference type="ARBA" id="ARBA00022989"/>
    </source>
</evidence>
<evidence type="ECO:0000313" key="9">
    <source>
        <dbReference type="WBParaSite" id="EVEC_0001001101-mRNA-1"/>
    </source>
</evidence>
<dbReference type="InterPro" id="IPR000615">
    <property type="entry name" value="Bestrophin"/>
</dbReference>
<keyword evidence="4 6" id="KW-0472">Membrane</keyword>
<keyword evidence="6" id="KW-0406">Ion transport</keyword>
<dbReference type="WBParaSite" id="EVEC_0001001101-mRNA-1">
    <property type="protein sequence ID" value="EVEC_0001001101-mRNA-1"/>
    <property type="gene ID" value="EVEC_0001001101"/>
</dbReference>
<evidence type="ECO:0000256" key="2">
    <source>
        <dbReference type="ARBA" id="ARBA00022692"/>
    </source>
</evidence>
<dbReference type="InterPro" id="IPR021134">
    <property type="entry name" value="Bestrophin-like"/>
</dbReference>
<evidence type="ECO:0000256" key="6">
    <source>
        <dbReference type="RuleBase" id="RU363126"/>
    </source>
</evidence>
<feature type="transmembrane region" description="Helical" evidence="6">
    <location>
        <begin position="31"/>
        <end position="54"/>
    </location>
</feature>
<dbReference type="GO" id="GO:0005254">
    <property type="term" value="F:chloride channel activity"/>
    <property type="evidence" value="ECO:0007669"/>
    <property type="project" value="UniProtKB-KW"/>
</dbReference>
<comment type="similarity">
    <text evidence="5 6">Belongs to the anion channel-forming bestrophin (TC 1.A.46) family. Calcium-sensitive chloride channel subfamily.</text>
</comment>
<reference evidence="7 8" key="2">
    <citation type="submission" date="2018-10" db="EMBL/GenBank/DDBJ databases">
        <authorList>
            <consortium name="Pathogen Informatics"/>
        </authorList>
    </citation>
    <scope>NUCLEOTIDE SEQUENCE [LARGE SCALE GENOMIC DNA]</scope>
</reference>
<evidence type="ECO:0000256" key="1">
    <source>
        <dbReference type="ARBA" id="ARBA00004370"/>
    </source>
</evidence>
<keyword evidence="3 6" id="KW-1133">Transmembrane helix</keyword>
<accession>A0A0N4VGS9</accession>
<dbReference type="AlphaFoldDB" id="A0A0N4VGS9"/>
<dbReference type="OrthoDB" id="201595at2759"/>
<keyword evidence="8" id="KW-1185">Reference proteome</keyword>
<dbReference type="PANTHER" id="PTHR10736:SF0">
    <property type="entry name" value="BESTROPHIN HOMOLOG"/>
    <property type="match status" value="1"/>
</dbReference>
<evidence type="ECO:0000313" key="7">
    <source>
        <dbReference type="EMBL" id="VDD94624.1"/>
    </source>
</evidence>
<evidence type="ECO:0000256" key="5">
    <source>
        <dbReference type="ARBA" id="ARBA00034769"/>
    </source>
</evidence>
<keyword evidence="6" id="KW-0868">Chloride</keyword>
<comment type="function">
    <text evidence="6">Forms chloride channels.</text>
</comment>
<reference evidence="9" key="1">
    <citation type="submission" date="2017-02" db="UniProtKB">
        <authorList>
            <consortium name="WormBaseParasite"/>
        </authorList>
    </citation>
    <scope>IDENTIFICATION</scope>
</reference>
<name>A0A0N4VGS9_ENTVE</name>
<keyword evidence="6" id="KW-0869">Chloride channel</keyword>
<keyword evidence="6" id="KW-1003">Cell membrane</keyword>
<organism evidence="9">
    <name type="scientific">Enterobius vermicularis</name>
    <name type="common">Human pinworm</name>
    <dbReference type="NCBI Taxonomy" id="51028"/>
    <lineage>
        <taxon>Eukaryota</taxon>
        <taxon>Metazoa</taxon>
        <taxon>Ecdysozoa</taxon>
        <taxon>Nematoda</taxon>
        <taxon>Chromadorea</taxon>
        <taxon>Rhabditida</taxon>
        <taxon>Spirurina</taxon>
        <taxon>Oxyuridomorpha</taxon>
        <taxon>Oxyuroidea</taxon>
        <taxon>Oxyuridae</taxon>
        <taxon>Enterobius</taxon>
    </lineage>
</organism>
<dbReference type="GO" id="GO:0005886">
    <property type="term" value="C:plasma membrane"/>
    <property type="evidence" value="ECO:0007669"/>
    <property type="project" value="UniProtKB-SubCell"/>
</dbReference>
<evidence type="ECO:0000313" key="8">
    <source>
        <dbReference type="Proteomes" id="UP000274131"/>
    </source>
</evidence>
<proteinExistence type="inferred from homology"/>
<keyword evidence="6" id="KW-0407">Ion channel</keyword>
<dbReference type="EMBL" id="UXUI01009997">
    <property type="protein sequence ID" value="VDD94624.1"/>
    <property type="molecule type" value="Genomic_DNA"/>
</dbReference>
<dbReference type="PANTHER" id="PTHR10736">
    <property type="entry name" value="BESTROPHIN"/>
    <property type="match status" value="1"/>
</dbReference>
<gene>
    <name evidence="7" type="ORF">EVEC_LOCUS9375</name>
</gene>
<feature type="transmembrane region" description="Helical" evidence="6">
    <location>
        <begin position="99"/>
        <end position="116"/>
    </location>
</feature>
<dbReference type="Proteomes" id="UP000274131">
    <property type="component" value="Unassembled WGS sequence"/>
</dbReference>
<keyword evidence="2 6" id="KW-0812">Transmembrane</keyword>
<dbReference type="GO" id="GO:0034707">
    <property type="term" value="C:chloride channel complex"/>
    <property type="evidence" value="ECO:0007669"/>
    <property type="project" value="UniProtKB-KW"/>
</dbReference>
<dbReference type="Pfam" id="PF01062">
    <property type="entry name" value="Bestrophin"/>
    <property type="match status" value="1"/>
</dbReference>
<comment type="subcellular location">
    <subcellularLocation>
        <location evidence="6">Cell membrane</location>
        <topology evidence="6">Multi-pass membrane protein</topology>
    </subcellularLocation>
    <subcellularLocation>
        <location evidence="1">Membrane</location>
    </subcellularLocation>
</comment>
<dbReference type="STRING" id="51028.A0A0N4VGS9"/>
<feature type="transmembrane region" description="Helical" evidence="6">
    <location>
        <begin position="75"/>
        <end position="93"/>
    </location>
</feature>
<protein>
    <recommendedName>
        <fullName evidence="6">Bestrophin homolog</fullName>
    </recommendedName>
</protein>